<dbReference type="GO" id="GO:0062026">
    <property type="term" value="P:negative regulation of SCF-dependent proteasomal ubiquitin-dependent catabolic process"/>
    <property type="evidence" value="ECO:0007669"/>
    <property type="project" value="TreeGrafter"/>
</dbReference>
<proteinExistence type="predicted"/>
<dbReference type="OrthoDB" id="10252009at2759"/>
<keyword evidence="3" id="KW-1185">Reference proteome</keyword>
<evidence type="ECO:0000259" key="1">
    <source>
        <dbReference type="Pfam" id="PF00782"/>
    </source>
</evidence>
<dbReference type="InterPro" id="IPR029021">
    <property type="entry name" value="Prot-tyrosine_phosphatase-like"/>
</dbReference>
<dbReference type="Gene3D" id="3.90.190.10">
    <property type="entry name" value="Protein tyrosine phosphatase superfamily"/>
    <property type="match status" value="1"/>
</dbReference>
<dbReference type="GO" id="GO:1990444">
    <property type="term" value="F:F-box domain binding"/>
    <property type="evidence" value="ECO:0007669"/>
    <property type="project" value="TreeGrafter"/>
</dbReference>
<sequence length="321" mass="35613">MDSGANRPVVPAAPFSYRPPSPPTINLSFHNIQNSKFSIKPSYSLVDSSLISSHDFAIITGNRTQNPADHATCWIYEQRREAQAILDFLYLGPTSAIRDHDFLRREAISMVIVVRDARAPINLRSLDAAYAALGISNAYIDVEPNCWVRAFYAIVGHINNHLLAMHRAQAERRDNGCQGVEKTANVSQGKVLVTCESGNDRSPPLVAAYIMSMFGQNTPNALHYTSIQRFCCNFSEESKQALLTWEGIMKASASVASDSHDHAAAQVPFTSMENRATTKRGIGEMMDARGEDMIMLGHDSAADHERFENREGFVPFVELDY</sequence>
<dbReference type="AlphaFoldDB" id="A0A9P8QHN5"/>
<reference evidence="2" key="1">
    <citation type="submission" date="2021-08" db="EMBL/GenBank/DDBJ databases">
        <title>Chromosome-Level Trichoderma cornu-damae using Hi-C Data.</title>
        <authorList>
            <person name="Kim C.S."/>
        </authorList>
    </citation>
    <scope>NUCLEOTIDE SEQUENCE</scope>
    <source>
        <strain evidence="2">KA19-0412C</strain>
    </source>
</reference>
<dbReference type="Proteomes" id="UP000827724">
    <property type="component" value="Unassembled WGS sequence"/>
</dbReference>
<dbReference type="SUPFAM" id="SSF52799">
    <property type="entry name" value="(Phosphotyrosine protein) phosphatases II"/>
    <property type="match status" value="1"/>
</dbReference>
<organism evidence="2 3">
    <name type="scientific">Trichoderma cornu-damae</name>
    <dbReference type="NCBI Taxonomy" id="654480"/>
    <lineage>
        <taxon>Eukaryota</taxon>
        <taxon>Fungi</taxon>
        <taxon>Dikarya</taxon>
        <taxon>Ascomycota</taxon>
        <taxon>Pezizomycotina</taxon>
        <taxon>Sordariomycetes</taxon>
        <taxon>Hypocreomycetidae</taxon>
        <taxon>Hypocreales</taxon>
        <taxon>Hypocreaceae</taxon>
        <taxon>Trichoderma</taxon>
    </lineage>
</organism>
<dbReference type="InterPro" id="IPR000340">
    <property type="entry name" value="Dual-sp_phosphatase_cat-dom"/>
</dbReference>
<dbReference type="EMBL" id="JAIWOZ010000005">
    <property type="protein sequence ID" value="KAH6605440.1"/>
    <property type="molecule type" value="Genomic_DNA"/>
</dbReference>
<dbReference type="PANTHER" id="PTHR46588">
    <property type="entry name" value="SERINE/THREONINE/TYROSINE-INTERACTING PROTEIN"/>
    <property type="match status" value="1"/>
</dbReference>
<dbReference type="Pfam" id="PF00782">
    <property type="entry name" value="DSPc"/>
    <property type="match status" value="1"/>
</dbReference>
<feature type="domain" description="Dual specificity phosphatase catalytic" evidence="1">
    <location>
        <begin position="184"/>
        <end position="246"/>
    </location>
</feature>
<protein>
    <submittedName>
        <fullName evidence="2">Fmi2</fullName>
    </submittedName>
</protein>
<dbReference type="GO" id="GO:0005654">
    <property type="term" value="C:nucleoplasm"/>
    <property type="evidence" value="ECO:0007669"/>
    <property type="project" value="TreeGrafter"/>
</dbReference>
<dbReference type="GO" id="GO:0005737">
    <property type="term" value="C:cytoplasm"/>
    <property type="evidence" value="ECO:0007669"/>
    <property type="project" value="TreeGrafter"/>
</dbReference>
<dbReference type="PANTHER" id="PTHR46588:SF1">
    <property type="entry name" value="SERINE_THREONINE_TYROSINE-INTERACTING PROTEIN"/>
    <property type="match status" value="1"/>
</dbReference>
<gene>
    <name evidence="2" type="ORF">Trco_007147</name>
</gene>
<accession>A0A9P8QHN5</accession>
<evidence type="ECO:0000313" key="2">
    <source>
        <dbReference type="EMBL" id="KAH6605440.1"/>
    </source>
</evidence>
<name>A0A9P8QHN5_9HYPO</name>
<evidence type="ECO:0000313" key="3">
    <source>
        <dbReference type="Proteomes" id="UP000827724"/>
    </source>
</evidence>
<dbReference type="InterPro" id="IPR052449">
    <property type="entry name" value="STYX-Interacting_Phosphatase"/>
</dbReference>
<dbReference type="GO" id="GO:0070372">
    <property type="term" value="P:regulation of ERK1 and ERK2 cascade"/>
    <property type="evidence" value="ECO:0007669"/>
    <property type="project" value="TreeGrafter"/>
</dbReference>
<comment type="caution">
    <text evidence="2">The sequence shown here is derived from an EMBL/GenBank/DDBJ whole genome shotgun (WGS) entry which is preliminary data.</text>
</comment>